<evidence type="ECO:0000256" key="6">
    <source>
        <dbReference type="PIRSR" id="PIRSR602401-1"/>
    </source>
</evidence>
<dbReference type="GO" id="GO:0016705">
    <property type="term" value="F:oxidoreductase activity, acting on paired donors, with incorporation or reduction of molecular oxygen"/>
    <property type="evidence" value="ECO:0007669"/>
    <property type="project" value="InterPro"/>
</dbReference>
<comment type="cofactor">
    <cofactor evidence="1 6">
        <name>heme</name>
        <dbReference type="ChEBI" id="CHEBI:30413"/>
    </cofactor>
</comment>
<sequence>MLFAALELVREWLPFLRTWFFVALAIVSLLTLGWLLYPRRGFGRHVPGPWLPKVSGLPLAWYDIWNRRNDHILQWHRQYGPVVCIAPNEVSVATLESTKDVYSTALRWPKSNYFDHFKGYGKNGMRSAFATKPYEEHRAKRRLISAFYQATTIYKLPQIEQYVQECSRAVLRQIQHGQGVDVYSLTDWYALDIITYLVFGPDFGSRAVESTCPERDILALLKHQQFVGSFRIQYPNAYHYLSSIFAKLIPRLRYLQADSEFASWCKQRTLAAMEAPRISDSQSLLRHLLEIRGKDGEEENQQLDREYIAAEILDNINAAEATVSVTATYLIWRLTEAPEWQRKIRKELTALPVQPDGSLSFADLDSRVPSLEACLREVYRLHPASSGRAERIVPQGGHVLCGVYLPQGTIVSASVVALHRDERIFPDPDRFDPGRWLDADPLTLKMREAQLIPFGYGARICLGKALATLEIKVLIANLYLRYETVMGSSTTPESMKQCSTHDAVPKALKCVVWFQEVAEEV</sequence>
<reference evidence="9" key="2">
    <citation type="submission" date="2021-01" db="EMBL/GenBank/DDBJ databases">
        <title>Pan-genome distribution and transcriptional activeness of fungal secondary metabolism genes in Aspergillus section Fumigati.</title>
        <authorList>
            <person name="Takahashi H."/>
            <person name="Umemura M."/>
            <person name="Ninomiya A."/>
            <person name="Kusuya Y."/>
            <person name="Urayama S."/>
            <person name="Shimizu M."/>
            <person name="Watanabe A."/>
            <person name="Kamei K."/>
            <person name="Yaguchi T."/>
            <person name="Hagiwara D."/>
        </authorList>
    </citation>
    <scope>NUCLEOTIDE SEQUENCE</scope>
    <source>
        <strain evidence="9">IFM 46973</strain>
    </source>
</reference>
<reference evidence="9" key="1">
    <citation type="journal article" date="2015" name="Genome Announc.">
        <title>Draft Genome Sequence of the Pathogenic Filamentous Fungus Aspergillus udagawae Strain IFM 46973T.</title>
        <authorList>
            <person name="Kusuya Y."/>
            <person name="Takahashi-Nakaguchi A."/>
            <person name="Takahashi H."/>
            <person name="Yaguchi T."/>
        </authorList>
    </citation>
    <scope>NUCLEOTIDE SEQUENCE</scope>
    <source>
        <strain evidence="9">IFM 46973</strain>
    </source>
</reference>
<keyword evidence="4 7" id="KW-0560">Oxidoreductase</keyword>
<keyword evidence="8" id="KW-0812">Transmembrane</keyword>
<keyword evidence="7" id="KW-0503">Monooxygenase</keyword>
<dbReference type="InterPro" id="IPR001128">
    <property type="entry name" value="Cyt_P450"/>
</dbReference>
<evidence type="ECO:0000256" key="2">
    <source>
        <dbReference type="ARBA" id="ARBA00010617"/>
    </source>
</evidence>
<dbReference type="AlphaFoldDB" id="A0A8E0V0S7"/>
<dbReference type="GO" id="GO:0020037">
    <property type="term" value="F:heme binding"/>
    <property type="evidence" value="ECO:0007669"/>
    <property type="project" value="InterPro"/>
</dbReference>
<dbReference type="InterPro" id="IPR017972">
    <property type="entry name" value="Cyt_P450_CS"/>
</dbReference>
<dbReference type="PROSITE" id="PS00086">
    <property type="entry name" value="CYTOCHROME_P450"/>
    <property type="match status" value="1"/>
</dbReference>
<evidence type="ECO:0000313" key="10">
    <source>
        <dbReference type="Proteomes" id="UP000036893"/>
    </source>
</evidence>
<evidence type="ECO:0000313" key="9">
    <source>
        <dbReference type="EMBL" id="GIC87869.1"/>
    </source>
</evidence>
<dbReference type="Pfam" id="PF00067">
    <property type="entry name" value="p450"/>
    <property type="match status" value="1"/>
</dbReference>
<evidence type="ECO:0000256" key="3">
    <source>
        <dbReference type="ARBA" id="ARBA00022723"/>
    </source>
</evidence>
<keyword evidence="3 6" id="KW-0479">Metal-binding</keyword>
<name>A0A8E0V0S7_9EURO</name>
<feature type="transmembrane region" description="Helical" evidence="8">
    <location>
        <begin position="18"/>
        <end position="37"/>
    </location>
</feature>
<evidence type="ECO:0000256" key="5">
    <source>
        <dbReference type="ARBA" id="ARBA00023004"/>
    </source>
</evidence>
<dbReference type="Proteomes" id="UP000036893">
    <property type="component" value="Unassembled WGS sequence"/>
</dbReference>
<proteinExistence type="inferred from homology"/>
<dbReference type="InterPro" id="IPR050121">
    <property type="entry name" value="Cytochrome_P450_monoxygenase"/>
</dbReference>
<comment type="similarity">
    <text evidence="2 7">Belongs to the cytochrome P450 family.</text>
</comment>
<evidence type="ECO:0000256" key="7">
    <source>
        <dbReference type="RuleBase" id="RU000461"/>
    </source>
</evidence>
<dbReference type="GO" id="GO:0005506">
    <property type="term" value="F:iron ion binding"/>
    <property type="evidence" value="ECO:0007669"/>
    <property type="project" value="InterPro"/>
</dbReference>
<dbReference type="GO" id="GO:0044283">
    <property type="term" value="P:small molecule biosynthetic process"/>
    <property type="evidence" value="ECO:0007669"/>
    <property type="project" value="UniProtKB-ARBA"/>
</dbReference>
<dbReference type="PANTHER" id="PTHR24305:SF218">
    <property type="entry name" value="P450, PUTATIVE (EUROFUNG)-RELATED"/>
    <property type="match status" value="1"/>
</dbReference>
<accession>A0A8E0V0S7</accession>
<keyword evidence="8" id="KW-0472">Membrane</keyword>
<dbReference type="CDD" id="cd11059">
    <property type="entry name" value="CYP_fungal"/>
    <property type="match status" value="1"/>
</dbReference>
<dbReference type="SUPFAM" id="SSF48264">
    <property type="entry name" value="Cytochrome P450"/>
    <property type="match status" value="1"/>
</dbReference>
<dbReference type="PRINTS" id="PR00463">
    <property type="entry name" value="EP450I"/>
</dbReference>
<dbReference type="EMBL" id="BBXM02000003">
    <property type="protein sequence ID" value="GIC87869.1"/>
    <property type="molecule type" value="Genomic_DNA"/>
</dbReference>
<dbReference type="InterPro" id="IPR036396">
    <property type="entry name" value="Cyt_P450_sf"/>
</dbReference>
<gene>
    <name evidence="9" type="ORF">Aud_004260</name>
</gene>
<keyword evidence="6 7" id="KW-0349">Heme</keyword>
<evidence type="ECO:0000256" key="8">
    <source>
        <dbReference type="SAM" id="Phobius"/>
    </source>
</evidence>
<feature type="binding site" description="axial binding residue" evidence="6">
    <location>
        <position position="461"/>
    </location>
    <ligand>
        <name>heme</name>
        <dbReference type="ChEBI" id="CHEBI:30413"/>
    </ligand>
    <ligandPart>
        <name>Fe</name>
        <dbReference type="ChEBI" id="CHEBI:18248"/>
    </ligandPart>
</feature>
<organism evidence="9 10">
    <name type="scientific">Aspergillus udagawae</name>
    <dbReference type="NCBI Taxonomy" id="91492"/>
    <lineage>
        <taxon>Eukaryota</taxon>
        <taxon>Fungi</taxon>
        <taxon>Dikarya</taxon>
        <taxon>Ascomycota</taxon>
        <taxon>Pezizomycotina</taxon>
        <taxon>Eurotiomycetes</taxon>
        <taxon>Eurotiomycetidae</taxon>
        <taxon>Eurotiales</taxon>
        <taxon>Aspergillaceae</taxon>
        <taxon>Aspergillus</taxon>
        <taxon>Aspergillus subgen. Fumigati</taxon>
    </lineage>
</organism>
<dbReference type="RefSeq" id="XP_043145135.1">
    <property type="nucleotide sequence ID" value="XM_043289200.1"/>
</dbReference>
<dbReference type="PANTHER" id="PTHR24305">
    <property type="entry name" value="CYTOCHROME P450"/>
    <property type="match status" value="1"/>
</dbReference>
<dbReference type="PRINTS" id="PR00385">
    <property type="entry name" value="P450"/>
</dbReference>
<dbReference type="InterPro" id="IPR002401">
    <property type="entry name" value="Cyt_P450_E_grp-I"/>
</dbReference>
<dbReference type="GO" id="GO:0004497">
    <property type="term" value="F:monooxygenase activity"/>
    <property type="evidence" value="ECO:0007669"/>
    <property type="project" value="UniProtKB-KW"/>
</dbReference>
<protein>
    <recommendedName>
        <fullName evidence="11">Pisatin demethylase</fullName>
    </recommendedName>
</protein>
<dbReference type="Gene3D" id="1.10.630.10">
    <property type="entry name" value="Cytochrome P450"/>
    <property type="match status" value="1"/>
</dbReference>
<dbReference type="GeneID" id="66991736"/>
<evidence type="ECO:0008006" key="11">
    <source>
        <dbReference type="Google" id="ProtNLM"/>
    </source>
</evidence>
<evidence type="ECO:0000256" key="1">
    <source>
        <dbReference type="ARBA" id="ARBA00001971"/>
    </source>
</evidence>
<comment type="caution">
    <text evidence="9">The sequence shown here is derived from an EMBL/GenBank/DDBJ whole genome shotgun (WGS) entry which is preliminary data.</text>
</comment>
<keyword evidence="8" id="KW-1133">Transmembrane helix</keyword>
<keyword evidence="5 6" id="KW-0408">Iron</keyword>
<evidence type="ECO:0000256" key="4">
    <source>
        <dbReference type="ARBA" id="ARBA00023002"/>
    </source>
</evidence>